<dbReference type="RefSeq" id="WP_269658999.1">
    <property type="nucleotide sequence ID" value="NZ_CP114413.1"/>
</dbReference>
<gene>
    <name evidence="7" type="ORF">STRCI_002515</name>
</gene>
<comment type="caution">
    <text evidence="2">Lacks conserved residue(s) required for the propagation of feature annotation.</text>
</comment>
<dbReference type="Gene3D" id="1.10.10.10">
    <property type="entry name" value="Winged helix-like DNA-binding domain superfamily/Winged helix DNA-binding domain"/>
    <property type="match status" value="1"/>
</dbReference>
<dbReference type="InterPro" id="IPR039420">
    <property type="entry name" value="WalR-like"/>
</dbReference>
<dbReference type="InterPro" id="IPR001867">
    <property type="entry name" value="OmpR/PhoB-type_DNA-bd"/>
</dbReference>
<evidence type="ECO:0000256" key="2">
    <source>
        <dbReference type="PROSITE-ProRule" id="PRU00169"/>
    </source>
</evidence>
<keyword evidence="1 3" id="KW-0238">DNA-binding</keyword>
<dbReference type="PROSITE" id="PS51755">
    <property type="entry name" value="OMPR_PHOB"/>
    <property type="match status" value="1"/>
</dbReference>
<dbReference type="SUPFAM" id="SSF52172">
    <property type="entry name" value="CheY-like"/>
    <property type="match status" value="1"/>
</dbReference>
<dbReference type="PANTHER" id="PTHR48111:SF36">
    <property type="entry name" value="TRANSCRIPTIONAL REGULATORY PROTEIN CUTR"/>
    <property type="match status" value="1"/>
</dbReference>
<evidence type="ECO:0000256" key="1">
    <source>
        <dbReference type="ARBA" id="ARBA00023125"/>
    </source>
</evidence>
<reference evidence="7" key="1">
    <citation type="submission" date="2022-12" db="EMBL/GenBank/DDBJ databases">
        <authorList>
            <person name="Ruckert C."/>
            <person name="Busche T."/>
            <person name="Kalinowski J."/>
            <person name="Wittmann C."/>
        </authorList>
    </citation>
    <scope>NUCLEOTIDE SEQUENCE</scope>
    <source>
        <strain evidence="7">DSM 40467</strain>
    </source>
</reference>
<evidence type="ECO:0000259" key="6">
    <source>
        <dbReference type="PROSITE" id="PS51755"/>
    </source>
</evidence>
<feature type="region of interest" description="Disordered" evidence="4">
    <location>
        <begin position="1"/>
        <end position="25"/>
    </location>
</feature>
<accession>A0ABY7KDX6</accession>
<dbReference type="InterPro" id="IPR001789">
    <property type="entry name" value="Sig_transdc_resp-reg_receiver"/>
</dbReference>
<dbReference type="CDD" id="cd00383">
    <property type="entry name" value="trans_reg_C"/>
    <property type="match status" value="1"/>
</dbReference>
<dbReference type="SUPFAM" id="SSF46894">
    <property type="entry name" value="C-terminal effector domain of the bipartite response regulators"/>
    <property type="match status" value="1"/>
</dbReference>
<dbReference type="SMART" id="SM00448">
    <property type="entry name" value="REC"/>
    <property type="match status" value="1"/>
</dbReference>
<dbReference type="InterPro" id="IPR036388">
    <property type="entry name" value="WH-like_DNA-bd_sf"/>
</dbReference>
<evidence type="ECO:0000259" key="5">
    <source>
        <dbReference type="PROSITE" id="PS50110"/>
    </source>
</evidence>
<name>A0ABY7KDX6_9ACTN</name>
<dbReference type="PROSITE" id="PS50110">
    <property type="entry name" value="RESPONSE_REGULATORY"/>
    <property type="match status" value="1"/>
</dbReference>
<feature type="compositionally biased region" description="Basic and acidic residues" evidence="4">
    <location>
        <begin position="1"/>
        <end position="10"/>
    </location>
</feature>
<keyword evidence="8" id="KW-1185">Reference proteome</keyword>
<organism evidence="7 8">
    <name type="scientific">Streptomyces cinnabarinus</name>
    <dbReference type="NCBI Taxonomy" id="67287"/>
    <lineage>
        <taxon>Bacteria</taxon>
        <taxon>Bacillati</taxon>
        <taxon>Actinomycetota</taxon>
        <taxon>Actinomycetes</taxon>
        <taxon>Kitasatosporales</taxon>
        <taxon>Streptomycetaceae</taxon>
        <taxon>Streptomyces</taxon>
    </lineage>
</organism>
<proteinExistence type="predicted"/>
<dbReference type="PANTHER" id="PTHR48111">
    <property type="entry name" value="REGULATOR OF RPOS"/>
    <property type="match status" value="1"/>
</dbReference>
<protein>
    <submittedName>
        <fullName evidence="7">Response regulator transcription factor</fullName>
    </submittedName>
</protein>
<evidence type="ECO:0000256" key="3">
    <source>
        <dbReference type="PROSITE-ProRule" id="PRU01091"/>
    </source>
</evidence>
<dbReference type="InterPro" id="IPR016032">
    <property type="entry name" value="Sig_transdc_resp-reg_C-effctor"/>
</dbReference>
<feature type="DNA-binding region" description="OmpR/PhoB-type" evidence="3">
    <location>
        <begin position="143"/>
        <end position="241"/>
    </location>
</feature>
<sequence length="259" mass="27527">MTPHEVHGPPEEPGPLAPQGEPPDLLLAEPDPDLARDVAARFLAAGVRTLVCHDGAEALLQVGAHRPRAVLLAAPLPLVGAAAVTELIARLHPVPVIVGAGAEGAAEATAALSAGAVAFVARPYRAEEILPLLRAGAATDNGRRMLVAGDIELDVEGFHVYVRGRSLTLPVREFLLLRYLVERPNKVVSRGELTKALWGAEKLDSNTLTVHVRRVRNKLRDEAGSRCTIDAIRGMGYRLECGREDTAASDRAGAKVNRG</sequence>
<evidence type="ECO:0000313" key="8">
    <source>
        <dbReference type="Proteomes" id="UP001164439"/>
    </source>
</evidence>
<feature type="domain" description="OmpR/PhoB-type" evidence="6">
    <location>
        <begin position="143"/>
        <end position="241"/>
    </location>
</feature>
<dbReference type="SMART" id="SM00862">
    <property type="entry name" value="Trans_reg_C"/>
    <property type="match status" value="1"/>
</dbReference>
<evidence type="ECO:0000256" key="4">
    <source>
        <dbReference type="SAM" id="MobiDB-lite"/>
    </source>
</evidence>
<feature type="domain" description="Response regulatory" evidence="5">
    <location>
        <begin position="24"/>
        <end position="137"/>
    </location>
</feature>
<dbReference type="Gene3D" id="3.40.50.2300">
    <property type="match status" value="1"/>
</dbReference>
<dbReference type="Proteomes" id="UP001164439">
    <property type="component" value="Chromosome"/>
</dbReference>
<evidence type="ECO:0000313" key="7">
    <source>
        <dbReference type="EMBL" id="WAZ21352.1"/>
    </source>
</evidence>
<dbReference type="InterPro" id="IPR011006">
    <property type="entry name" value="CheY-like_superfamily"/>
</dbReference>
<dbReference type="Pfam" id="PF00486">
    <property type="entry name" value="Trans_reg_C"/>
    <property type="match status" value="1"/>
</dbReference>
<dbReference type="EMBL" id="CP114413">
    <property type="protein sequence ID" value="WAZ21352.1"/>
    <property type="molecule type" value="Genomic_DNA"/>
</dbReference>